<comment type="caution">
    <text evidence="7">The sequence shown here is derived from an EMBL/GenBank/DDBJ whole genome shotgun (WGS) entry which is preliminary data.</text>
</comment>
<dbReference type="AlphaFoldDB" id="A0A4R4TMS2"/>
<evidence type="ECO:0000256" key="5">
    <source>
        <dbReference type="SAM" id="Phobius"/>
    </source>
</evidence>
<accession>A0A4R4TMS2</accession>
<evidence type="ECO:0000256" key="3">
    <source>
        <dbReference type="ARBA" id="ARBA00022989"/>
    </source>
</evidence>
<keyword evidence="2 5" id="KW-0812">Transmembrane</keyword>
<feature type="domain" description="DUF202" evidence="6">
    <location>
        <begin position="9"/>
        <end position="73"/>
    </location>
</feature>
<evidence type="ECO:0000313" key="8">
    <source>
        <dbReference type="Proteomes" id="UP000295345"/>
    </source>
</evidence>
<dbReference type="EMBL" id="SMKI01000019">
    <property type="protein sequence ID" value="TDC79287.1"/>
    <property type="molecule type" value="Genomic_DNA"/>
</dbReference>
<evidence type="ECO:0000259" key="6">
    <source>
        <dbReference type="Pfam" id="PF02656"/>
    </source>
</evidence>
<dbReference type="RefSeq" id="WP_132816297.1">
    <property type="nucleotide sequence ID" value="NZ_SMKI01000019.1"/>
</dbReference>
<organism evidence="7 8">
    <name type="scientific">Streptomyces hainanensis</name>
    <dbReference type="NCBI Taxonomy" id="402648"/>
    <lineage>
        <taxon>Bacteria</taxon>
        <taxon>Bacillati</taxon>
        <taxon>Actinomycetota</taxon>
        <taxon>Actinomycetes</taxon>
        <taxon>Kitasatosporales</taxon>
        <taxon>Streptomycetaceae</taxon>
        <taxon>Streptomyces</taxon>
    </lineage>
</organism>
<keyword evidence="3 5" id="KW-1133">Transmembrane helix</keyword>
<evidence type="ECO:0000256" key="1">
    <source>
        <dbReference type="ARBA" id="ARBA00004127"/>
    </source>
</evidence>
<proteinExistence type="predicted"/>
<feature type="transmembrane region" description="Helical" evidence="5">
    <location>
        <begin position="79"/>
        <end position="104"/>
    </location>
</feature>
<protein>
    <submittedName>
        <fullName evidence="7">DUF202 domain-containing protein</fullName>
    </submittedName>
</protein>
<evidence type="ECO:0000256" key="4">
    <source>
        <dbReference type="ARBA" id="ARBA00023136"/>
    </source>
</evidence>
<comment type="subcellular location">
    <subcellularLocation>
        <location evidence="1">Endomembrane system</location>
        <topology evidence="1">Multi-pass membrane protein</topology>
    </subcellularLocation>
</comment>
<dbReference type="InterPro" id="IPR003807">
    <property type="entry name" value="DUF202"/>
</dbReference>
<evidence type="ECO:0000313" key="7">
    <source>
        <dbReference type="EMBL" id="TDC79287.1"/>
    </source>
</evidence>
<feature type="transmembrane region" description="Helical" evidence="5">
    <location>
        <begin position="46"/>
        <end position="67"/>
    </location>
</feature>
<dbReference type="GO" id="GO:0012505">
    <property type="term" value="C:endomembrane system"/>
    <property type="evidence" value="ECO:0007669"/>
    <property type="project" value="UniProtKB-SubCell"/>
</dbReference>
<dbReference type="Pfam" id="PF02656">
    <property type="entry name" value="DUF202"/>
    <property type="match status" value="1"/>
</dbReference>
<keyword evidence="4 5" id="KW-0472">Membrane</keyword>
<dbReference type="Proteomes" id="UP000295345">
    <property type="component" value="Unassembled WGS sequence"/>
</dbReference>
<feature type="transmembrane region" description="Helical" evidence="5">
    <location>
        <begin position="20"/>
        <end position="40"/>
    </location>
</feature>
<evidence type="ECO:0000256" key="2">
    <source>
        <dbReference type="ARBA" id="ARBA00022692"/>
    </source>
</evidence>
<name>A0A4R4TMS2_9ACTN</name>
<keyword evidence="8" id="KW-1185">Reference proteome</keyword>
<gene>
    <name evidence="7" type="ORF">E1283_03150</name>
</gene>
<sequence length="107" mass="10575">MGAAPVARDPGAQPERTRLAWRRTTLAFALVVVLAGRTLITEGDGGPAAVVGVAGAAVAWVGFLALAHRRMRALTGRRPAAAGGTVLAAAGVVLAVAALLALTLSAG</sequence>
<reference evidence="7 8" key="1">
    <citation type="submission" date="2019-03" db="EMBL/GenBank/DDBJ databases">
        <title>Draft genome sequences of novel Actinobacteria.</title>
        <authorList>
            <person name="Sahin N."/>
            <person name="Ay H."/>
            <person name="Saygin H."/>
        </authorList>
    </citation>
    <scope>NUCLEOTIDE SEQUENCE [LARGE SCALE GENOMIC DNA]</scope>
    <source>
        <strain evidence="7 8">DSM 41900</strain>
    </source>
</reference>